<dbReference type="GO" id="GO:0003824">
    <property type="term" value="F:catalytic activity"/>
    <property type="evidence" value="ECO:0007669"/>
    <property type="project" value="InterPro"/>
</dbReference>
<keyword evidence="2" id="KW-0040">ANK repeat</keyword>
<dbReference type="PANTHER" id="PTHR46082:SF11">
    <property type="entry name" value="AAA+ ATPASE DOMAIN-CONTAINING PROTEIN-RELATED"/>
    <property type="match status" value="1"/>
</dbReference>
<dbReference type="InterPro" id="IPR035994">
    <property type="entry name" value="Nucleoside_phosphorylase_sf"/>
</dbReference>
<dbReference type="Proteomes" id="UP000541154">
    <property type="component" value="Unassembled WGS sequence"/>
</dbReference>
<dbReference type="PROSITE" id="PS50297">
    <property type="entry name" value="ANK_REP_REGION"/>
    <property type="match status" value="1"/>
</dbReference>
<dbReference type="InterPro" id="IPR056884">
    <property type="entry name" value="NPHP3-like_N"/>
</dbReference>
<evidence type="ECO:0000313" key="4">
    <source>
        <dbReference type="EMBL" id="KAF5862436.1"/>
    </source>
</evidence>
<organism evidence="4 5">
    <name type="scientific">Petromyces alliaceus</name>
    <name type="common">Aspergillus alliaceus</name>
    <dbReference type="NCBI Taxonomy" id="209559"/>
    <lineage>
        <taxon>Eukaryota</taxon>
        <taxon>Fungi</taxon>
        <taxon>Dikarya</taxon>
        <taxon>Ascomycota</taxon>
        <taxon>Pezizomycotina</taxon>
        <taxon>Eurotiomycetes</taxon>
        <taxon>Eurotiomycetidae</taxon>
        <taxon>Eurotiales</taxon>
        <taxon>Aspergillaceae</taxon>
        <taxon>Aspergillus</taxon>
        <taxon>Aspergillus subgen. Circumdati</taxon>
    </lineage>
</organism>
<gene>
    <name evidence="4" type="ORF">ETB97_011710</name>
</gene>
<dbReference type="SMART" id="SM00248">
    <property type="entry name" value="ANK"/>
    <property type="match status" value="2"/>
</dbReference>
<dbReference type="InterPro" id="IPR002110">
    <property type="entry name" value="Ankyrin_rpt"/>
</dbReference>
<dbReference type="InterPro" id="IPR007111">
    <property type="entry name" value="NACHT_NTPase"/>
</dbReference>
<dbReference type="SUPFAM" id="SSF48403">
    <property type="entry name" value="Ankyrin repeat"/>
    <property type="match status" value="1"/>
</dbReference>
<accession>A0A8H6A5Y4</accession>
<comment type="caution">
    <text evidence="4">The sequence shown here is derived from an EMBL/GenBank/DDBJ whole genome shotgun (WGS) entry which is preliminary data.</text>
</comment>
<dbReference type="InterPro" id="IPR053137">
    <property type="entry name" value="NLR-like"/>
</dbReference>
<keyword evidence="1" id="KW-0677">Repeat</keyword>
<dbReference type="Pfam" id="PF22939">
    <property type="entry name" value="WHD_GPIID"/>
    <property type="match status" value="1"/>
</dbReference>
<dbReference type="InterPro" id="IPR056125">
    <property type="entry name" value="DUF7708"/>
</dbReference>
<dbReference type="Pfam" id="PF24883">
    <property type="entry name" value="NPHP3_N"/>
    <property type="match status" value="1"/>
</dbReference>
<protein>
    <recommendedName>
        <fullName evidence="3">NACHT domain-containing protein</fullName>
    </recommendedName>
</protein>
<dbReference type="PANTHER" id="PTHR46082">
    <property type="entry name" value="ATP/GTP-BINDING PROTEIN-RELATED"/>
    <property type="match status" value="1"/>
</dbReference>
<evidence type="ECO:0000313" key="5">
    <source>
        <dbReference type="Proteomes" id="UP000541154"/>
    </source>
</evidence>
<dbReference type="SUPFAM" id="SSF52540">
    <property type="entry name" value="P-loop containing nucleoside triphosphate hydrolases"/>
    <property type="match status" value="1"/>
</dbReference>
<dbReference type="Gene3D" id="1.25.40.20">
    <property type="entry name" value="Ankyrin repeat-containing domain"/>
    <property type="match status" value="1"/>
</dbReference>
<keyword evidence="5" id="KW-1185">Reference proteome</keyword>
<name>A0A8H6A5Y4_PETAA</name>
<dbReference type="InterPro" id="IPR036770">
    <property type="entry name" value="Ankyrin_rpt-contain_sf"/>
</dbReference>
<dbReference type="InterPro" id="IPR027417">
    <property type="entry name" value="P-loop_NTPase"/>
</dbReference>
<evidence type="ECO:0000256" key="1">
    <source>
        <dbReference type="ARBA" id="ARBA00022737"/>
    </source>
</evidence>
<feature type="domain" description="NACHT" evidence="3">
    <location>
        <begin position="590"/>
        <end position="728"/>
    </location>
</feature>
<proteinExistence type="predicted"/>
<dbReference type="PROSITE" id="PS50837">
    <property type="entry name" value="NACHT"/>
    <property type="match status" value="1"/>
</dbReference>
<evidence type="ECO:0000256" key="2">
    <source>
        <dbReference type="PROSITE-ProRule" id="PRU00023"/>
    </source>
</evidence>
<dbReference type="EMBL" id="SPNV01000074">
    <property type="protein sequence ID" value="KAF5862436.1"/>
    <property type="molecule type" value="Genomic_DNA"/>
</dbReference>
<dbReference type="SUPFAM" id="SSF53167">
    <property type="entry name" value="Purine and uridine phosphorylases"/>
    <property type="match status" value="1"/>
</dbReference>
<dbReference type="Pfam" id="PF00023">
    <property type="entry name" value="Ank"/>
    <property type="match status" value="1"/>
</dbReference>
<dbReference type="Gene3D" id="3.40.50.300">
    <property type="entry name" value="P-loop containing nucleotide triphosphate hydrolases"/>
    <property type="match status" value="1"/>
</dbReference>
<sequence length="1482" mass="169811">MAAHQHDVRKYTIGWLCALPVELAASRLILDRIHTGHWADPTDGMQYTLGTIGNHNVVIGCLPAGETGIGAAATVATRMRGRFPNMQFGLMVGVGGGVPTKTDVRLGDVVVSQPVGSSTSVVQYDMGSATPRGFVRTGFLNAPPQILRQALANLQARHMCEENNMPRYLAIFEQKKLFRRPPPESDILFKSTYDHDQDERSCENCDKSKIKPREPRDDNEAVVHYGTIASGNRVMKNARTRDLLSNEPGRVLCFEMEAAGLMNNFDCLVIRGIADYADSHKNDRWQPYAAAVAAAFAKDLLVDIPPINLPKISSLSIWIEECFKSAKANLLVISRDNEIDDSTDCQSILDIYAVSKEIQMLQATHEGLCALGRIDPYIKNVHEFVEVIETLTSISQDRVLIIWNTFKLLLKVFSLMEYAFKNIVYALTDIGRELPQFKEHIELFERSEDAKDVLGLFYREILDLHLVILRTFKKKNTKLIFESYWPRTKEMIKFFKENMGRYKNLLNEHVTTDQITQEYDARQLAYEARHDEDKTNGDKDYETARNYIAPRFYGEELEKFHRGINPESGNWLHENDDFKRWLDTDDSTMRTLWLQGIPGAGKTVLAANSIIRMRQAEAQLLFAFLTFDDKEQDHAVKVLQSLMCQMTNRNTHMWPILHERYIMDAGKLKSSRSYLEDLFIELLRDAGHTFIIIDGVDEVDQLQRECLLKSLLKVKESCKNIKLLISSRVETDIARDLKKRAFSIRVDHRNAGDIETYVDHEVDEWLPRLTGFGANESTSSQIKLALGGLKKKANGMFLYAKLVMHIVKTQDNLEDIRKETENLPSGLEQAYGRILQGIEKREIYDRLAAIIILQWIGCATHPLRVQELLQILAIQHHSDNFSKGRWVFRNIQETCGPFIEIEKGIVRFVHFTAREYVFGGQSKYFIRTPDTHCLIASTCLKYLCFESLNDIFSQDINEEETGQKILQGDFIIFHYAATQWIHHVRECAREIKPDYLQMLSRIITDFYLSRRNQRSTSVIPQRSAYIDFVSFGKWSDVQRFLALVQDFQYRLEIGHLYTDGKENTWMERDPTKTSAALVQLRRQIEALLCQGHDHLPNCSCKKIQELYGTNLYRCDRQFCQFYSTGFATRRERDVHLKVHSRPYLCPHTDCLFTELGFKSSPELARHCEEAHPPQRRIESRVVSAELIQQVSENDMKALIEDAVRHDETDAVSYLLQNFNYSFHEYWSLHQLAATHASGNMVRCILYQAQKIDKELDIETGVLAAIRGENMLTLQYLVIKADQIMSQKFDTSRRKRILTNRARCAFEMGNADIMDILINDGRLELPSTCPNNLFRELIISKRDDTEKVRRLRSMKKYVIWPEAFTNAVYWAALTGSIIMLQGCLDCGGSANAVVYRSSGDRSFQTALHQCVRKGTNRHAEVVKLLLQNGADPNAKAGLTRLKGIAKIEKYFGVSWEDLVIQTQGRTDHKLTDNSFSPDSSTPA</sequence>
<dbReference type="Gene3D" id="3.40.50.1580">
    <property type="entry name" value="Nucleoside phosphorylase domain"/>
    <property type="match status" value="1"/>
</dbReference>
<evidence type="ECO:0000259" key="3">
    <source>
        <dbReference type="PROSITE" id="PS50837"/>
    </source>
</evidence>
<dbReference type="GO" id="GO:0009116">
    <property type="term" value="P:nucleoside metabolic process"/>
    <property type="evidence" value="ECO:0007669"/>
    <property type="project" value="InterPro"/>
</dbReference>
<reference evidence="4 5" key="1">
    <citation type="submission" date="2019-04" db="EMBL/GenBank/DDBJ databases">
        <title>Aspergillus burnettii sp. nov., novel species from soil in southeast Queensland.</title>
        <authorList>
            <person name="Gilchrist C.L.M."/>
            <person name="Pitt J.I."/>
            <person name="Lange L."/>
            <person name="Lacey H.J."/>
            <person name="Vuong D."/>
            <person name="Midgley D.J."/>
            <person name="Greenfield P."/>
            <person name="Bradbury M."/>
            <person name="Lacey E."/>
            <person name="Busk P.K."/>
            <person name="Pilgaard B."/>
            <person name="Chooi Y.H."/>
            <person name="Piggott A.M."/>
        </authorList>
    </citation>
    <scope>NUCLEOTIDE SEQUENCE [LARGE SCALE GENOMIC DNA]</scope>
    <source>
        <strain evidence="4 5">FRR 5400</strain>
    </source>
</reference>
<dbReference type="PROSITE" id="PS50088">
    <property type="entry name" value="ANK_REPEAT"/>
    <property type="match status" value="1"/>
</dbReference>
<dbReference type="Pfam" id="PF24809">
    <property type="entry name" value="DUF7708"/>
    <property type="match status" value="1"/>
</dbReference>
<feature type="repeat" description="ANK" evidence="2">
    <location>
        <begin position="1401"/>
        <end position="1436"/>
    </location>
</feature>
<dbReference type="InterPro" id="IPR054471">
    <property type="entry name" value="GPIID_WHD"/>
</dbReference>